<accession>A0AAE0YRE6</accession>
<evidence type="ECO:0000313" key="2">
    <source>
        <dbReference type="EMBL" id="KAK3755200.1"/>
    </source>
</evidence>
<evidence type="ECO:0000256" key="1">
    <source>
        <dbReference type="SAM" id="MobiDB-lite"/>
    </source>
</evidence>
<dbReference type="AlphaFoldDB" id="A0AAE0YRE6"/>
<gene>
    <name evidence="2" type="ORF">RRG08_027459</name>
</gene>
<feature type="compositionally biased region" description="Basic residues" evidence="1">
    <location>
        <begin position="53"/>
        <end position="63"/>
    </location>
</feature>
<organism evidence="2 3">
    <name type="scientific">Elysia crispata</name>
    <name type="common">lettuce slug</name>
    <dbReference type="NCBI Taxonomy" id="231223"/>
    <lineage>
        <taxon>Eukaryota</taxon>
        <taxon>Metazoa</taxon>
        <taxon>Spiralia</taxon>
        <taxon>Lophotrochozoa</taxon>
        <taxon>Mollusca</taxon>
        <taxon>Gastropoda</taxon>
        <taxon>Heterobranchia</taxon>
        <taxon>Euthyneura</taxon>
        <taxon>Panpulmonata</taxon>
        <taxon>Sacoglossa</taxon>
        <taxon>Placobranchoidea</taxon>
        <taxon>Plakobranchidae</taxon>
        <taxon>Elysia</taxon>
    </lineage>
</organism>
<reference evidence="2" key="1">
    <citation type="journal article" date="2023" name="G3 (Bethesda)">
        <title>A reference genome for the long-term kleptoplast-retaining sea slug Elysia crispata morphotype clarki.</title>
        <authorList>
            <person name="Eastman K.E."/>
            <person name="Pendleton A.L."/>
            <person name="Shaikh M.A."/>
            <person name="Suttiyut T."/>
            <person name="Ogas R."/>
            <person name="Tomko P."/>
            <person name="Gavelis G."/>
            <person name="Widhalm J.R."/>
            <person name="Wisecaver J.H."/>
        </authorList>
    </citation>
    <scope>NUCLEOTIDE SEQUENCE</scope>
    <source>
        <strain evidence="2">ECLA1</strain>
    </source>
</reference>
<feature type="region of interest" description="Disordered" evidence="1">
    <location>
        <begin position="52"/>
        <end position="73"/>
    </location>
</feature>
<protein>
    <submittedName>
        <fullName evidence="2">Uncharacterized protein</fullName>
    </submittedName>
</protein>
<comment type="caution">
    <text evidence="2">The sequence shown here is derived from an EMBL/GenBank/DDBJ whole genome shotgun (WGS) entry which is preliminary data.</text>
</comment>
<dbReference type="Proteomes" id="UP001283361">
    <property type="component" value="Unassembled WGS sequence"/>
</dbReference>
<proteinExistence type="predicted"/>
<name>A0AAE0YRE6_9GAST</name>
<keyword evidence="3" id="KW-1185">Reference proteome</keyword>
<sequence>MSTVINNVTVRWAYYAVIDACTEPACGIFYPFLVTRSYSSSTCSLPNRQRPQLLRRHRSHGHSHSPGGARLTNHVTQRLASAQVIKRRSGGSVK</sequence>
<dbReference type="EMBL" id="JAWDGP010005603">
    <property type="protein sequence ID" value="KAK3755200.1"/>
    <property type="molecule type" value="Genomic_DNA"/>
</dbReference>
<evidence type="ECO:0000313" key="3">
    <source>
        <dbReference type="Proteomes" id="UP001283361"/>
    </source>
</evidence>